<protein>
    <submittedName>
        <fullName evidence="1">Uncharacterized protein</fullName>
    </submittedName>
</protein>
<sequence length="258" mass="29298">MQSTDWSAAMVREYWAPACQYSTADAATYWRSFIRRERFATWERAVVTEAARYPNSHPGGEKLNNTRSQHINVRTTAITLPWSGEIIEVPVLADDSDLTSTGHDLAAGSHIFRVSQDPKRTPLPRCLQYEGQIPRPSCDYLRRFKTRVLPDVIDAVISLLSSSPMAGSRQQTSTQLQLIRNKGGDIDQDDLALLLRIWRCKFTDCRDDGTPVSSPNKVPHSHSHSHSDAAARTYAEAAWLVYQLRRSPLHQQQPFEWH</sequence>
<evidence type="ECO:0000313" key="1">
    <source>
        <dbReference type="EMBL" id="KAK3687462.1"/>
    </source>
</evidence>
<name>A0AAE0X7G9_9PEZI</name>
<dbReference type="EMBL" id="JAULSO010000002">
    <property type="protein sequence ID" value="KAK3687462.1"/>
    <property type="molecule type" value="Genomic_DNA"/>
</dbReference>
<dbReference type="Proteomes" id="UP001270362">
    <property type="component" value="Unassembled WGS sequence"/>
</dbReference>
<organism evidence="1 2">
    <name type="scientific">Podospora appendiculata</name>
    <dbReference type="NCBI Taxonomy" id="314037"/>
    <lineage>
        <taxon>Eukaryota</taxon>
        <taxon>Fungi</taxon>
        <taxon>Dikarya</taxon>
        <taxon>Ascomycota</taxon>
        <taxon>Pezizomycotina</taxon>
        <taxon>Sordariomycetes</taxon>
        <taxon>Sordariomycetidae</taxon>
        <taxon>Sordariales</taxon>
        <taxon>Podosporaceae</taxon>
        <taxon>Podospora</taxon>
    </lineage>
</organism>
<dbReference type="AlphaFoldDB" id="A0AAE0X7G9"/>
<gene>
    <name evidence="1" type="ORF">B0T22DRAFT_457257</name>
</gene>
<reference evidence="1" key="2">
    <citation type="submission" date="2023-06" db="EMBL/GenBank/DDBJ databases">
        <authorList>
            <consortium name="Lawrence Berkeley National Laboratory"/>
            <person name="Haridas S."/>
            <person name="Hensen N."/>
            <person name="Bonometti L."/>
            <person name="Westerberg I."/>
            <person name="Brannstrom I.O."/>
            <person name="Guillou S."/>
            <person name="Cros-Aarteil S."/>
            <person name="Calhoun S."/>
            <person name="Kuo A."/>
            <person name="Mondo S."/>
            <person name="Pangilinan J."/>
            <person name="Riley R."/>
            <person name="Labutti K."/>
            <person name="Andreopoulos B."/>
            <person name="Lipzen A."/>
            <person name="Chen C."/>
            <person name="Yanf M."/>
            <person name="Daum C."/>
            <person name="Ng V."/>
            <person name="Clum A."/>
            <person name="Steindorff A."/>
            <person name="Ohm R."/>
            <person name="Martin F."/>
            <person name="Silar P."/>
            <person name="Natvig D."/>
            <person name="Lalanne C."/>
            <person name="Gautier V."/>
            <person name="Ament-Velasquez S.L."/>
            <person name="Kruys A."/>
            <person name="Hutchinson M.I."/>
            <person name="Powell A.J."/>
            <person name="Barry K."/>
            <person name="Miller A.N."/>
            <person name="Grigoriev I.V."/>
            <person name="Debuchy R."/>
            <person name="Gladieux P."/>
            <person name="Thoren M.H."/>
            <person name="Johannesson H."/>
        </authorList>
    </citation>
    <scope>NUCLEOTIDE SEQUENCE</scope>
    <source>
        <strain evidence="1">CBS 314.62</strain>
    </source>
</reference>
<comment type="caution">
    <text evidence="1">The sequence shown here is derived from an EMBL/GenBank/DDBJ whole genome shotgun (WGS) entry which is preliminary data.</text>
</comment>
<accession>A0AAE0X7G9</accession>
<keyword evidence="2" id="KW-1185">Reference proteome</keyword>
<evidence type="ECO:0000313" key="2">
    <source>
        <dbReference type="Proteomes" id="UP001270362"/>
    </source>
</evidence>
<reference evidence="1" key="1">
    <citation type="journal article" date="2023" name="Mol. Phylogenet. Evol.">
        <title>Genome-scale phylogeny and comparative genomics of the fungal order Sordariales.</title>
        <authorList>
            <person name="Hensen N."/>
            <person name="Bonometti L."/>
            <person name="Westerberg I."/>
            <person name="Brannstrom I.O."/>
            <person name="Guillou S."/>
            <person name="Cros-Aarteil S."/>
            <person name="Calhoun S."/>
            <person name="Haridas S."/>
            <person name="Kuo A."/>
            <person name="Mondo S."/>
            <person name="Pangilinan J."/>
            <person name="Riley R."/>
            <person name="LaButti K."/>
            <person name="Andreopoulos B."/>
            <person name="Lipzen A."/>
            <person name="Chen C."/>
            <person name="Yan M."/>
            <person name="Daum C."/>
            <person name="Ng V."/>
            <person name="Clum A."/>
            <person name="Steindorff A."/>
            <person name="Ohm R.A."/>
            <person name="Martin F."/>
            <person name="Silar P."/>
            <person name="Natvig D.O."/>
            <person name="Lalanne C."/>
            <person name="Gautier V."/>
            <person name="Ament-Velasquez S.L."/>
            <person name="Kruys A."/>
            <person name="Hutchinson M.I."/>
            <person name="Powell A.J."/>
            <person name="Barry K."/>
            <person name="Miller A.N."/>
            <person name="Grigoriev I.V."/>
            <person name="Debuchy R."/>
            <person name="Gladieux P."/>
            <person name="Hiltunen Thoren M."/>
            <person name="Johannesson H."/>
        </authorList>
    </citation>
    <scope>NUCLEOTIDE SEQUENCE</scope>
    <source>
        <strain evidence="1">CBS 314.62</strain>
    </source>
</reference>
<proteinExistence type="predicted"/>